<dbReference type="Gene3D" id="1.10.287.70">
    <property type="match status" value="1"/>
</dbReference>
<comment type="caution">
    <text evidence="14">The sequence shown here is derived from an EMBL/GenBank/DDBJ whole genome shotgun (WGS) entry which is preliminary data.</text>
</comment>
<feature type="transmembrane region" description="Helical" evidence="12">
    <location>
        <begin position="96"/>
        <end position="116"/>
    </location>
</feature>
<organism evidence="14 15">
    <name type="scientific">Halolactibacillus alkaliphilus</name>
    <dbReference type="NCBI Taxonomy" id="442899"/>
    <lineage>
        <taxon>Bacteria</taxon>
        <taxon>Bacillati</taxon>
        <taxon>Bacillota</taxon>
        <taxon>Bacilli</taxon>
        <taxon>Bacillales</taxon>
        <taxon>Bacillaceae</taxon>
        <taxon>Halolactibacillus</taxon>
    </lineage>
</organism>
<keyword evidence="5" id="KW-0631">Potassium channel</keyword>
<dbReference type="STRING" id="442899.SAMN05720591_10159"/>
<evidence type="ECO:0000313" key="14">
    <source>
        <dbReference type="EMBL" id="GEN56457.1"/>
    </source>
</evidence>
<keyword evidence="3" id="KW-0633">Potassium transport</keyword>
<evidence type="ECO:0000256" key="2">
    <source>
        <dbReference type="ARBA" id="ARBA00022448"/>
    </source>
</evidence>
<evidence type="ECO:0000259" key="13">
    <source>
        <dbReference type="Pfam" id="PF00520"/>
    </source>
</evidence>
<evidence type="ECO:0000256" key="11">
    <source>
        <dbReference type="ARBA" id="ARBA00023303"/>
    </source>
</evidence>
<evidence type="ECO:0000256" key="10">
    <source>
        <dbReference type="ARBA" id="ARBA00023136"/>
    </source>
</evidence>
<keyword evidence="11" id="KW-0407">Ion channel</keyword>
<dbReference type="SUPFAM" id="SSF81324">
    <property type="entry name" value="Voltage-gated potassium channels"/>
    <property type="match status" value="1"/>
</dbReference>
<dbReference type="EMBL" id="BJYE01000008">
    <property type="protein sequence ID" value="GEN56457.1"/>
    <property type="molecule type" value="Genomic_DNA"/>
</dbReference>
<feature type="transmembrane region" description="Helical" evidence="12">
    <location>
        <begin position="28"/>
        <end position="46"/>
    </location>
</feature>
<keyword evidence="7" id="KW-0630">Potassium</keyword>
<evidence type="ECO:0000256" key="12">
    <source>
        <dbReference type="SAM" id="Phobius"/>
    </source>
</evidence>
<keyword evidence="8 12" id="KW-1133">Transmembrane helix</keyword>
<reference evidence="14 15" key="1">
    <citation type="submission" date="2019-07" db="EMBL/GenBank/DDBJ databases">
        <title>Whole genome shotgun sequence of Halolactibacillus alkaliphilus NBRC 103919.</title>
        <authorList>
            <person name="Hosoyama A."/>
            <person name="Uohara A."/>
            <person name="Ohji S."/>
            <person name="Ichikawa N."/>
        </authorList>
    </citation>
    <scope>NUCLEOTIDE SEQUENCE [LARGE SCALE GENOMIC DNA]</scope>
    <source>
        <strain evidence="14 15">NBRC 103919</strain>
    </source>
</reference>
<dbReference type="InterPro" id="IPR028325">
    <property type="entry name" value="VG_K_chnl"/>
</dbReference>
<keyword evidence="6" id="KW-0851">Voltage-gated channel</keyword>
<dbReference type="GO" id="GO:0005249">
    <property type="term" value="F:voltage-gated potassium channel activity"/>
    <property type="evidence" value="ECO:0007669"/>
    <property type="project" value="InterPro"/>
</dbReference>
<evidence type="ECO:0000256" key="5">
    <source>
        <dbReference type="ARBA" id="ARBA00022826"/>
    </source>
</evidence>
<evidence type="ECO:0000256" key="1">
    <source>
        <dbReference type="ARBA" id="ARBA00004141"/>
    </source>
</evidence>
<proteinExistence type="predicted"/>
<feature type="transmembrane region" description="Helical" evidence="12">
    <location>
        <begin position="226"/>
        <end position="248"/>
    </location>
</feature>
<feature type="transmembrane region" description="Helical" evidence="12">
    <location>
        <begin position="66"/>
        <end position="84"/>
    </location>
</feature>
<dbReference type="InterPro" id="IPR027359">
    <property type="entry name" value="Volt_channel_dom_sf"/>
</dbReference>
<name>A0A511X0I0_9BACI</name>
<evidence type="ECO:0000256" key="8">
    <source>
        <dbReference type="ARBA" id="ARBA00022989"/>
    </source>
</evidence>
<dbReference type="Pfam" id="PF00520">
    <property type="entry name" value="Ion_trans"/>
    <property type="match status" value="1"/>
</dbReference>
<feature type="transmembrane region" description="Helical" evidence="12">
    <location>
        <begin position="195"/>
        <end position="214"/>
    </location>
</feature>
<evidence type="ECO:0000256" key="6">
    <source>
        <dbReference type="ARBA" id="ARBA00022882"/>
    </source>
</evidence>
<evidence type="ECO:0000256" key="4">
    <source>
        <dbReference type="ARBA" id="ARBA00022692"/>
    </source>
</evidence>
<keyword evidence="10 12" id="KW-0472">Membrane</keyword>
<dbReference type="PANTHER" id="PTHR11537">
    <property type="entry name" value="VOLTAGE-GATED POTASSIUM CHANNEL"/>
    <property type="match status" value="1"/>
</dbReference>
<comment type="subcellular location">
    <subcellularLocation>
        <location evidence="1">Membrane</location>
        <topology evidence="1">Multi-pass membrane protein</topology>
    </subcellularLocation>
</comment>
<accession>A0A511X0I0</accession>
<keyword evidence="15" id="KW-1185">Reference proteome</keyword>
<dbReference type="Gene3D" id="1.20.120.350">
    <property type="entry name" value="Voltage-gated potassium channels. Chain C"/>
    <property type="match status" value="1"/>
</dbReference>
<dbReference type="Proteomes" id="UP000321400">
    <property type="component" value="Unassembled WGS sequence"/>
</dbReference>
<feature type="domain" description="Ion transport" evidence="13">
    <location>
        <begin position="27"/>
        <end position="249"/>
    </location>
</feature>
<dbReference type="GO" id="GO:0001508">
    <property type="term" value="P:action potential"/>
    <property type="evidence" value="ECO:0007669"/>
    <property type="project" value="TreeGrafter"/>
</dbReference>
<gene>
    <name evidence="14" type="ORF">HAL01_09210</name>
</gene>
<protein>
    <recommendedName>
        <fullName evidence="13">Ion transport domain-containing protein</fullName>
    </recommendedName>
</protein>
<evidence type="ECO:0000313" key="15">
    <source>
        <dbReference type="Proteomes" id="UP000321400"/>
    </source>
</evidence>
<dbReference type="PRINTS" id="PR00169">
    <property type="entry name" value="KCHANNEL"/>
</dbReference>
<keyword evidence="4 12" id="KW-0812">Transmembrane</keyword>
<dbReference type="GO" id="GO:0008076">
    <property type="term" value="C:voltage-gated potassium channel complex"/>
    <property type="evidence" value="ECO:0007669"/>
    <property type="project" value="InterPro"/>
</dbReference>
<dbReference type="PANTHER" id="PTHR11537:SF254">
    <property type="entry name" value="POTASSIUM VOLTAGE-GATED CHANNEL PROTEIN SHAB"/>
    <property type="match status" value="1"/>
</dbReference>
<evidence type="ECO:0000256" key="3">
    <source>
        <dbReference type="ARBA" id="ARBA00022538"/>
    </source>
</evidence>
<evidence type="ECO:0000256" key="7">
    <source>
        <dbReference type="ARBA" id="ARBA00022958"/>
    </source>
</evidence>
<evidence type="ECO:0000256" key="9">
    <source>
        <dbReference type="ARBA" id="ARBA00023065"/>
    </source>
</evidence>
<dbReference type="AlphaFoldDB" id="A0A511X0I0"/>
<dbReference type="RefSeq" id="WP_170243652.1">
    <property type="nucleotide sequence ID" value="NZ_BJYE01000008.1"/>
</dbReference>
<keyword evidence="2" id="KW-0813">Transport</keyword>
<dbReference type="InterPro" id="IPR005821">
    <property type="entry name" value="Ion_trans_dom"/>
</dbReference>
<feature type="transmembrane region" description="Helical" evidence="12">
    <location>
        <begin position="160"/>
        <end position="183"/>
    </location>
</feature>
<sequence>MINKRNTQKSIKNMAFVLIEKEGKGSKLFNYSIVLLILINIAAIILESFQTLQDSYGSIFKLIEYTSVYLFSLEYILRLWVADLRYPNRSKWTSRLFFAITPMALIDLMAILPFYLPMLIPFDLRILRLLRVTRLIRIFKLNRYSKAFILLSNIIKRKKAELAVTIFTTLVLLLLASTLMYYIEGDVQPEAFPNIIASLWWAVATLTTVGYGDIYPITGLGRLLSGIIAVLGIGLVALPTGIISSGFMEEFSLNKVEEETVEELPRYCAHCGKGIVR</sequence>
<keyword evidence="9" id="KW-0406">Ion transport</keyword>